<reference evidence="1" key="2">
    <citation type="journal article" date="2015" name="Fish Shellfish Immunol.">
        <title>Early steps in the European eel (Anguilla anguilla)-Vibrio vulnificus interaction in the gills: Role of the RtxA13 toxin.</title>
        <authorList>
            <person name="Callol A."/>
            <person name="Pajuelo D."/>
            <person name="Ebbesson L."/>
            <person name="Teles M."/>
            <person name="MacKenzie S."/>
            <person name="Amaro C."/>
        </authorList>
    </citation>
    <scope>NUCLEOTIDE SEQUENCE</scope>
</reference>
<sequence>MACLRRSLISEEFILNPNLPFGPKSNNKIFKKAY</sequence>
<dbReference type="EMBL" id="GBXM01048380">
    <property type="protein sequence ID" value="JAH60197.1"/>
    <property type="molecule type" value="Transcribed_RNA"/>
</dbReference>
<organism evidence="1">
    <name type="scientific">Anguilla anguilla</name>
    <name type="common">European freshwater eel</name>
    <name type="synonym">Muraena anguilla</name>
    <dbReference type="NCBI Taxonomy" id="7936"/>
    <lineage>
        <taxon>Eukaryota</taxon>
        <taxon>Metazoa</taxon>
        <taxon>Chordata</taxon>
        <taxon>Craniata</taxon>
        <taxon>Vertebrata</taxon>
        <taxon>Euteleostomi</taxon>
        <taxon>Actinopterygii</taxon>
        <taxon>Neopterygii</taxon>
        <taxon>Teleostei</taxon>
        <taxon>Anguilliformes</taxon>
        <taxon>Anguillidae</taxon>
        <taxon>Anguilla</taxon>
    </lineage>
</organism>
<dbReference type="AlphaFoldDB" id="A0A0E9U365"/>
<proteinExistence type="predicted"/>
<protein>
    <submittedName>
        <fullName evidence="1">Uncharacterized protein</fullName>
    </submittedName>
</protein>
<accession>A0A0E9U365</accession>
<name>A0A0E9U365_ANGAN</name>
<evidence type="ECO:0000313" key="1">
    <source>
        <dbReference type="EMBL" id="JAH60197.1"/>
    </source>
</evidence>
<reference evidence="1" key="1">
    <citation type="submission" date="2014-11" db="EMBL/GenBank/DDBJ databases">
        <authorList>
            <person name="Amaro Gonzalez C."/>
        </authorList>
    </citation>
    <scope>NUCLEOTIDE SEQUENCE</scope>
</reference>